<dbReference type="InterPro" id="IPR026805">
    <property type="entry name" value="GW182_M_dom"/>
</dbReference>
<evidence type="ECO:0000313" key="6">
    <source>
        <dbReference type="EnsemblMetazoa" id="AMEC011384-PA"/>
    </source>
</evidence>
<dbReference type="EnsemblMetazoa" id="AMEC011384-RA">
    <property type="protein sequence ID" value="AMEC011384-PA"/>
    <property type="gene ID" value="AMEC011384"/>
</dbReference>
<feature type="region of interest" description="Disordered" evidence="3">
    <location>
        <begin position="401"/>
        <end position="432"/>
    </location>
</feature>
<protein>
    <recommendedName>
        <fullName evidence="8">RRM domain-containing protein</fullName>
    </recommendedName>
</protein>
<dbReference type="InterPro" id="IPR000504">
    <property type="entry name" value="RRM_dom"/>
</dbReference>
<evidence type="ECO:0000259" key="4">
    <source>
        <dbReference type="Pfam" id="PF00076"/>
    </source>
</evidence>
<dbReference type="GO" id="GO:0000932">
    <property type="term" value="C:P-body"/>
    <property type="evidence" value="ECO:0007669"/>
    <property type="project" value="TreeGrafter"/>
</dbReference>
<accession>A0A182TZX7</accession>
<dbReference type="PANTHER" id="PTHR13020:SF25">
    <property type="entry name" value="PROTEIN GAWKY"/>
    <property type="match status" value="1"/>
</dbReference>
<evidence type="ECO:0000256" key="2">
    <source>
        <dbReference type="SAM" id="Coils"/>
    </source>
</evidence>
<dbReference type="AlphaFoldDB" id="A0A182TZX7"/>
<feature type="domain" description="GW182 middle" evidence="5">
    <location>
        <begin position="2"/>
        <end position="152"/>
    </location>
</feature>
<dbReference type="Pfam" id="PF12938">
    <property type="entry name" value="M_domain"/>
    <property type="match status" value="1"/>
</dbReference>
<keyword evidence="1" id="KW-0694">RNA-binding</keyword>
<feature type="compositionally biased region" description="Low complexity" evidence="3">
    <location>
        <begin position="116"/>
        <end position="126"/>
    </location>
</feature>
<feature type="region of interest" description="Disordered" evidence="3">
    <location>
        <begin position="215"/>
        <end position="262"/>
    </location>
</feature>
<feature type="coiled-coil region" evidence="2">
    <location>
        <begin position="83"/>
        <end position="110"/>
    </location>
</feature>
<dbReference type="GO" id="GO:0060213">
    <property type="term" value="P:positive regulation of nuclear-transcribed mRNA poly(A) tail shortening"/>
    <property type="evidence" value="ECO:0007669"/>
    <property type="project" value="TreeGrafter"/>
</dbReference>
<dbReference type="STRING" id="34690.A0A182TZX7"/>
<dbReference type="SUPFAM" id="SSF54928">
    <property type="entry name" value="RNA-binding domain, RBD"/>
    <property type="match status" value="1"/>
</dbReference>
<evidence type="ECO:0000256" key="3">
    <source>
        <dbReference type="SAM" id="MobiDB-lite"/>
    </source>
</evidence>
<feature type="region of interest" description="Disordered" evidence="3">
    <location>
        <begin position="640"/>
        <end position="659"/>
    </location>
</feature>
<feature type="compositionally biased region" description="Low complexity" evidence="3">
    <location>
        <begin position="472"/>
        <end position="481"/>
    </location>
</feature>
<evidence type="ECO:0000256" key="1">
    <source>
        <dbReference type="ARBA" id="ARBA00022884"/>
    </source>
</evidence>
<feature type="region of interest" description="Disordered" evidence="3">
    <location>
        <begin position="276"/>
        <end position="298"/>
    </location>
</feature>
<feature type="domain" description="RRM" evidence="4">
    <location>
        <begin position="490"/>
        <end position="552"/>
    </location>
</feature>
<sequence>QQQQQQQQLAAAAAAQPTNQQLRVLVHQIQLAVQNGFLNHQILNQPLAPQTFILLNQLLTHIKQMQITQSNLARSGATGGVSAVQMTLAINKHKSQIAQLQQQIVTQQSIYLKQQQQQQQGHQGSMGPPPPLMPGSNPNAALGLDFMRQQQQQQQQQHQQQDLMALQSTFGEMGLGKDPIITSTGSVFPPPIVPVQQQQHAVVSAAAGNVVVSGSTSQQSRLNQWKLPSLDKDPTAGKDDLTDFSRAPGPSAGKSALTSTTTSTNISSLGLVQDGTWTTGRTNLADGWPEQTGDTDSKDWTTATNAASQDSSAFTDLVPEFEPGKPWKGTQLKIEDDPSITPGSVARSPLSIATAKDSELFGGGGVVSVAEKASPTVADGGGLNLTSSAWSFNTASLTSAASGNGGGSGGNKPLAGKSVWSDSSAGGGSGSNTAAAVDVWCTPITKPSATRGPPPGLGGPSANKSGNGGTAAGTQQQRGAGWSTGTSWLLLKNFTSQIDASTLRTLCMQHGPILTFHSYPAHGLALCRYATREEAAKAQQALNNCTLGSSTISAECPASESEVQTYLQQLGGAAAAASVAVSSSASSLTSPTWRQERTSSSSGADTWGSGWAIGGSSGASGAGAAAANLWAPLDAATDSGTPTSLNSFLPDSLLGPELN</sequence>
<dbReference type="GO" id="GO:0003723">
    <property type="term" value="F:RNA binding"/>
    <property type="evidence" value="ECO:0007669"/>
    <property type="project" value="UniProtKB-KW"/>
</dbReference>
<dbReference type="GO" id="GO:0005654">
    <property type="term" value="C:nucleoplasm"/>
    <property type="evidence" value="ECO:0007669"/>
    <property type="project" value="TreeGrafter"/>
</dbReference>
<feature type="region of interest" description="Disordered" evidence="3">
    <location>
        <begin position="116"/>
        <end position="141"/>
    </location>
</feature>
<dbReference type="InterPro" id="IPR012677">
    <property type="entry name" value="Nucleotide-bd_a/b_plait_sf"/>
</dbReference>
<evidence type="ECO:0000259" key="5">
    <source>
        <dbReference type="Pfam" id="PF12938"/>
    </source>
</evidence>
<dbReference type="PANTHER" id="PTHR13020">
    <property type="entry name" value="TRINUCLEOTIDE REPEAT-CONTAINING GENE 6"/>
    <property type="match status" value="1"/>
</dbReference>
<feature type="compositionally biased region" description="Polar residues" evidence="3">
    <location>
        <begin position="640"/>
        <end position="649"/>
    </location>
</feature>
<dbReference type="Pfam" id="PF00076">
    <property type="entry name" value="RRM_1"/>
    <property type="match status" value="1"/>
</dbReference>
<proteinExistence type="predicted"/>
<evidence type="ECO:0000313" key="7">
    <source>
        <dbReference type="Proteomes" id="UP000075902"/>
    </source>
</evidence>
<name>A0A182TZX7_9DIPT</name>
<reference evidence="7" key="1">
    <citation type="submission" date="2014-01" db="EMBL/GenBank/DDBJ databases">
        <title>The Genome Sequence of Anopheles melas CM1001059_A (V2).</title>
        <authorList>
            <consortium name="The Broad Institute Genomics Platform"/>
            <person name="Neafsey D.E."/>
            <person name="Besansky N."/>
            <person name="Howell P."/>
            <person name="Walton C."/>
            <person name="Young S.K."/>
            <person name="Zeng Q."/>
            <person name="Gargeya S."/>
            <person name="Fitzgerald M."/>
            <person name="Haas B."/>
            <person name="Abouelleil A."/>
            <person name="Allen A.W."/>
            <person name="Alvarado L."/>
            <person name="Arachchi H.M."/>
            <person name="Berlin A.M."/>
            <person name="Chapman S.B."/>
            <person name="Gainer-Dewar J."/>
            <person name="Goldberg J."/>
            <person name="Griggs A."/>
            <person name="Gujja S."/>
            <person name="Hansen M."/>
            <person name="Howarth C."/>
            <person name="Imamovic A."/>
            <person name="Ireland A."/>
            <person name="Larimer J."/>
            <person name="McCowan C."/>
            <person name="Murphy C."/>
            <person name="Pearson M."/>
            <person name="Poon T.W."/>
            <person name="Priest M."/>
            <person name="Roberts A."/>
            <person name="Saif S."/>
            <person name="Shea T."/>
            <person name="Sisk P."/>
            <person name="Sykes S."/>
            <person name="Wortman J."/>
            <person name="Nusbaum C."/>
            <person name="Birren B."/>
        </authorList>
    </citation>
    <scope>NUCLEOTIDE SEQUENCE [LARGE SCALE GENOMIC DNA]</scope>
    <source>
        <strain evidence="7">CM1001059</strain>
    </source>
</reference>
<feature type="compositionally biased region" description="Basic and acidic residues" evidence="3">
    <location>
        <begin position="229"/>
        <end position="243"/>
    </location>
</feature>
<dbReference type="VEuPathDB" id="VectorBase:AMEC011384"/>
<dbReference type="Proteomes" id="UP000075902">
    <property type="component" value="Unassembled WGS sequence"/>
</dbReference>
<evidence type="ECO:0008006" key="8">
    <source>
        <dbReference type="Google" id="ProtNLM"/>
    </source>
</evidence>
<feature type="region of interest" description="Disordered" evidence="3">
    <location>
        <begin position="444"/>
        <end position="481"/>
    </location>
</feature>
<dbReference type="InterPro" id="IPR052068">
    <property type="entry name" value="GW182_domain"/>
</dbReference>
<dbReference type="Gene3D" id="3.30.70.330">
    <property type="match status" value="1"/>
</dbReference>
<keyword evidence="7" id="KW-1185">Reference proteome</keyword>
<feature type="region of interest" description="Disordered" evidence="3">
    <location>
        <begin position="322"/>
        <end position="345"/>
    </location>
</feature>
<keyword evidence="2" id="KW-0175">Coiled coil</keyword>
<organism evidence="6 7">
    <name type="scientific">Anopheles melas</name>
    <dbReference type="NCBI Taxonomy" id="34690"/>
    <lineage>
        <taxon>Eukaryota</taxon>
        <taxon>Metazoa</taxon>
        <taxon>Ecdysozoa</taxon>
        <taxon>Arthropoda</taxon>
        <taxon>Hexapoda</taxon>
        <taxon>Insecta</taxon>
        <taxon>Pterygota</taxon>
        <taxon>Neoptera</taxon>
        <taxon>Endopterygota</taxon>
        <taxon>Diptera</taxon>
        <taxon>Nematocera</taxon>
        <taxon>Culicoidea</taxon>
        <taxon>Culicidae</taxon>
        <taxon>Anophelinae</taxon>
        <taxon>Anopheles</taxon>
    </lineage>
</organism>
<dbReference type="GO" id="GO:0035195">
    <property type="term" value="P:miRNA-mediated post-transcriptional gene silencing"/>
    <property type="evidence" value="ECO:0007669"/>
    <property type="project" value="TreeGrafter"/>
</dbReference>
<reference evidence="6" key="2">
    <citation type="submission" date="2020-05" db="UniProtKB">
        <authorList>
            <consortium name="EnsemblMetazoa"/>
        </authorList>
    </citation>
    <scope>IDENTIFICATION</scope>
    <source>
        <strain evidence="6">CM1001059</strain>
    </source>
</reference>
<dbReference type="InterPro" id="IPR035979">
    <property type="entry name" value="RBD_domain_sf"/>
</dbReference>